<dbReference type="GO" id="GO:0015171">
    <property type="term" value="F:amino acid transmembrane transporter activity"/>
    <property type="evidence" value="ECO:0007669"/>
    <property type="project" value="TreeGrafter"/>
</dbReference>
<keyword evidence="8" id="KW-1185">Reference proteome</keyword>
<feature type="transmembrane region" description="Helical" evidence="6">
    <location>
        <begin position="184"/>
        <end position="209"/>
    </location>
</feature>
<feature type="transmembrane region" description="Helical" evidence="6">
    <location>
        <begin position="54"/>
        <end position="73"/>
    </location>
</feature>
<dbReference type="Gene3D" id="1.20.1740.10">
    <property type="entry name" value="Amino acid/polyamine transporter I"/>
    <property type="match status" value="1"/>
</dbReference>
<feature type="transmembrane region" description="Helical" evidence="6">
    <location>
        <begin position="261"/>
        <end position="285"/>
    </location>
</feature>
<evidence type="ECO:0000256" key="6">
    <source>
        <dbReference type="SAM" id="Phobius"/>
    </source>
</evidence>
<dbReference type="PANTHER" id="PTHR43243:SF4">
    <property type="entry name" value="CATIONIC AMINO ACID TRANSPORTER 4"/>
    <property type="match status" value="1"/>
</dbReference>
<dbReference type="PANTHER" id="PTHR43243">
    <property type="entry name" value="INNER MEMBRANE TRANSPORTER YGJI-RELATED"/>
    <property type="match status" value="1"/>
</dbReference>
<feature type="transmembrane region" description="Helical" evidence="6">
    <location>
        <begin position="396"/>
        <end position="418"/>
    </location>
</feature>
<proteinExistence type="predicted"/>
<dbReference type="PIRSF" id="PIRSF006060">
    <property type="entry name" value="AA_transporter"/>
    <property type="match status" value="1"/>
</dbReference>
<evidence type="ECO:0000256" key="4">
    <source>
        <dbReference type="ARBA" id="ARBA00022989"/>
    </source>
</evidence>
<dbReference type="AlphaFoldDB" id="A0A815B4S9"/>
<feature type="transmembrane region" description="Helical" evidence="6">
    <location>
        <begin position="85"/>
        <end position="105"/>
    </location>
</feature>
<protein>
    <submittedName>
        <fullName evidence="7">Uncharacterized protein</fullName>
    </submittedName>
</protein>
<name>A0A815B4S9_ADIRI</name>
<evidence type="ECO:0000313" key="7">
    <source>
        <dbReference type="EMBL" id="CAF1266273.1"/>
    </source>
</evidence>
<keyword evidence="5 6" id="KW-0472">Membrane</keyword>
<organism evidence="7 8">
    <name type="scientific">Adineta ricciae</name>
    <name type="common">Rotifer</name>
    <dbReference type="NCBI Taxonomy" id="249248"/>
    <lineage>
        <taxon>Eukaryota</taxon>
        <taxon>Metazoa</taxon>
        <taxon>Spiralia</taxon>
        <taxon>Gnathifera</taxon>
        <taxon>Rotifera</taxon>
        <taxon>Eurotatoria</taxon>
        <taxon>Bdelloidea</taxon>
        <taxon>Adinetida</taxon>
        <taxon>Adinetidae</taxon>
        <taxon>Adineta</taxon>
    </lineage>
</organism>
<comment type="subcellular location">
    <subcellularLocation>
        <location evidence="1">Membrane</location>
        <topology evidence="1">Multi-pass membrane protein</topology>
    </subcellularLocation>
</comment>
<feature type="transmembrane region" description="Helical" evidence="6">
    <location>
        <begin position="117"/>
        <end position="139"/>
    </location>
</feature>
<dbReference type="GO" id="GO:0016020">
    <property type="term" value="C:membrane"/>
    <property type="evidence" value="ECO:0007669"/>
    <property type="project" value="UniProtKB-SubCell"/>
</dbReference>
<comment type="caution">
    <text evidence="7">The sequence shown here is derived from an EMBL/GenBank/DDBJ whole genome shotgun (WGS) entry which is preliminary data.</text>
</comment>
<feature type="transmembrane region" description="Helical" evidence="6">
    <location>
        <begin position="479"/>
        <end position="500"/>
    </location>
</feature>
<keyword evidence="3 6" id="KW-0812">Transmembrane</keyword>
<evidence type="ECO:0000256" key="5">
    <source>
        <dbReference type="ARBA" id="ARBA00023136"/>
    </source>
</evidence>
<keyword evidence="4 6" id="KW-1133">Transmembrane helix</keyword>
<dbReference type="Pfam" id="PF13520">
    <property type="entry name" value="AA_permease_2"/>
    <property type="match status" value="1"/>
</dbReference>
<feature type="transmembrane region" description="Helical" evidence="6">
    <location>
        <begin position="216"/>
        <end position="241"/>
    </location>
</feature>
<keyword evidence="2" id="KW-0813">Transport</keyword>
<evidence type="ECO:0000256" key="2">
    <source>
        <dbReference type="ARBA" id="ARBA00022448"/>
    </source>
</evidence>
<feature type="transmembrane region" description="Helical" evidence="6">
    <location>
        <begin position="455"/>
        <end position="473"/>
    </location>
</feature>
<evidence type="ECO:0000313" key="8">
    <source>
        <dbReference type="Proteomes" id="UP000663828"/>
    </source>
</evidence>
<evidence type="ECO:0000256" key="1">
    <source>
        <dbReference type="ARBA" id="ARBA00004141"/>
    </source>
</evidence>
<sequence>MAELTSMIQGNCHVFHRILRSCKSAGEQLMTRKPMSDIQIEIETENDMRRTLGWVQLTGIGLGCVIGIGIFTFSGQAAARYAGPAVIISFLLAGVVALLAALSFSEMAAMMSSSGSAYTYAYAALGEYWAWIVACNLAIMYELAASTVVMGWSKYVVHLINIAFDRNVSGVVFDPTLTWKSGTVITLTGAALDLPAIAITAVITIILIVGIRQTAIINLILVFTKVIILLIFVFVCCRYINVEHYQPFFPENQGSFDSFGVSGVLKGATFVFLAYVGFESIGAIAQEAKKPTRTLPVSIIGCTVFSMSIYVIVSSVMVGLVPYSLLDSQSPLSVAINTTPYEPWLSIIMDIGAIVSLATVALTMLLAQTRIFYAMAHDRLLPPIFARIYSNTKTPWISILISGTICALISGICPIDILGETTSVSALIVYFFVHISVIVMRYTYKNMPRSFQVPFGAWPIPTIGAALCVLLLINTSKGAAIRLAISMGIGHIIYFSYAFWHSNQRKILKRDASTTSMSEFISTIEIHSGSFTNIDAEGSSVNETAV</sequence>
<dbReference type="EMBL" id="CAJNOR010002234">
    <property type="protein sequence ID" value="CAF1266273.1"/>
    <property type="molecule type" value="Genomic_DNA"/>
</dbReference>
<feature type="transmembrane region" description="Helical" evidence="6">
    <location>
        <begin position="344"/>
        <end position="367"/>
    </location>
</feature>
<accession>A0A815B4S9</accession>
<dbReference type="InterPro" id="IPR002293">
    <property type="entry name" value="AA/rel_permease1"/>
</dbReference>
<feature type="transmembrane region" description="Helical" evidence="6">
    <location>
        <begin position="424"/>
        <end position="443"/>
    </location>
</feature>
<gene>
    <name evidence="7" type="ORF">XAT740_LOCUS27047</name>
</gene>
<reference evidence="7" key="1">
    <citation type="submission" date="2021-02" db="EMBL/GenBank/DDBJ databases">
        <authorList>
            <person name="Nowell W R."/>
        </authorList>
    </citation>
    <scope>NUCLEOTIDE SEQUENCE</scope>
</reference>
<feature type="transmembrane region" description="Helical" evidence="6">
    <location>
        <begin position="297"/>
        <end position="324"/>
    </location>
</feature>
<evidence type="ECO:0000256" key="3">
    <source>
        <dbReference type="ARBA" id="ARBA00022692"/>
    </source>
</evidence>
<dbReference type="Proteomes" id="UP000663828">
    <property type="component" value="Unassembled WGS sequence"/>
</dbReference>